<dbReference type="EMBL" id="MHKI01000004">
    <property type="protein sequence ID" value="OGY88113.1"/>
    <property type="molecule type" value="Genomic_DNA"/>
</dbReference>
<dbReference type="Proteomes" id="UP000176420">
    <property type="component" value="Unassembled WGS sequence"/>
</dbReference>
<evidence type="ECO:0000259" key="1">
    <source>
        <dbReference type="Pfam" id="PF01458"/>
    </source>
</evidence>
<dbReference type="SUPFAM" id="SSF101960">
    <property type="entry name" value="Stabilizer of iron transporter SufD"/>
    <property type="match status" value="1"/>
</dbReference>
<protein>
    <recommendedName>
        <fullName evidence="1">SUF system FeS cluster assembly SufBD core domain-containing protein</fullName>
    </recommendedName>
</protein>
<dbReference type="InterPro" id="IPR000825">
    <property type="entry name" value="SUF_FeS_clus_asmbl_SufBD_core"/>
</dbReference>
<gene>
    <name evidence="2" type="ORF">A2319_01635</name>
</gene>
<dbReference type="PANTHER" id="PTHR43575">
    <property type="entry name" value="PROTEIN ABCI7, CHLOROPLASTIC"/>
    <property type="match status" value="1"/>
</dbReference>
<organism evidence="2 3">
    <name type="scientific">Candidatus Kerfeldbacteria bacterium RIFOXYB2_FULL_38_14</name>
    <dbReference type="NCBI Taxonomy" id="1798547"/>
    <lineage>
        <taxon>Bacteria</taxon>
        <taxon>Candidatus Kerfeldiibacteriota</taxon>
    </lineage>
</organism>
<proteinExistence type="predicted"/>
<dbReference type="PANTHER" id="PTHR43575:SF1">
    <property type="entry name" value="PROTEIN ABCI7, CHLOROPLASTIC"/>
    <property type="match status" value="1"/>
</dbReference>
<feature type="domain" description="SUF system FeS cluster assembly SufBD core" evidence="1">
    <location>
        <begin position="22"/>
        <end position="208"/>
    </location>
</feature>
<evidence type="ECO:0000313" key="3">
    <source>
        <dbReference type="Proteomes" id="UP000176420"/>
    </source>
</evidence>
<dbReference type="Pfam" id="PF01458">
    <property type="entry name" value="SUFBD_core"/>
    <property type="match status" value="1"/>
</dbReference>
<reference evidence="2 3" key="1">
    <citation type="journal article" date="2016" name="Nat. Commun.">
        <title>Thousands of microbial genomes shed light on interconnected biogeochemical processes in an aquifer system.</title>
        <authorList>
            <person name="Anantharaman K."/>
            <person name="Brown C.T."/>
            <person name="Hug L.A."/>
            <person name="Sharon I."/>
            <person name="Castelle C.J."/>
            <person name="Probst A.J."/>
            <person name="Thomas B.C."/>
            <person name="Singh A."/>
            <person name="Wilkins M.J."/>
            <person name="Karaoz U."/>
            <person name="Brodie E.L."/>
            <person name="Williams K.H."/>
            <person name="Hubbard S.S."/>
            <person name="Banfield J.F."/>
        </authorList>
    </citation>
    <scope>NUCLEOTIDE SEQUENCE [LARGE SCALE GENOMIC DNA]</scope>
</reference>
<dbReference type="GO" id="GO:0016226">
    <property type="term" value="P:iron-sulfur cluster assembly"/>
    <property type="evidence" value="ECO:0007669"/>
    <property type="project" value="InterPro"/>
</dbReference>
<comment type="caution">
    <text evidence="2">The sequence shown here is derived from an EMBL/GenBank/DDBJ whole genome shotgun (WGS) entry which is preliminary data.</text>
</comment>
<dbReference type="InterPro" id="IPR037284">
    <property type="entry name" value="SUF_FeS_clus_asmbl_SufBD_sf"/>
</dbReference>
<name>A0A1G2BFW4_9BACT</name>
<dbReference type="InterPro" id="IPR055346">
    <property type="entry name" value="Fe-S_cluster_assembly_SufBD"/>
</dbReference>
<evidence type="ECO:0000313" key="2">
    <source>
        <dbReference type="EMBL" id="OGY88113.1"/>
    </source>
</evidence>
<dbReference type="AlphaFoldDB" id="A0A1G2BFW4"/>
<sequence length="237" mass="26440">MKKIIIKKNTKRTLVNKNLLDAEIVVEKGANLHLINLPTKKTGRPVKINFHIQAGGVVRQFSALLHSIDLSVQVELLGDCSVFGHFMIYFGAHKEKIIFKSHTKHQGAQTMSRQFICGLAGQKSIADISAKIDISAQADKTDALLAHEGLLLGKQARINSLPGFSIHTNEVRAVHNSAIHYLKPQDLFYLQSRGLSLPQAQKLIISGFLKKLVSYIQEEPTRQETINLIDHKLNKIL</sequence>
<accession>A0A1G2BFW4</accession>